<dbReference type="Ensembl" id="ENSOART00020036831.2">
    <property type="protein sequence ID" value="ENSOARP00020030478.2"/>
    <property type="gene ID" value="ENSOARG00020031621.1"/>
</dbReference>
<reference evidence="1" key="2">
    <citation type="submission" date="2025-08" db="UniProtKB">
        <authorList>
            <consortium name="Ensembl"/>
        </authorList>
    </citation>
    <scope>IDENTIFICATION</scope>
</reference>
<accession>A0AC11CII7</accession>
<reference evidence="1" key="1">
    <citation type="submission" date="2020-11" db="EMBL/GenBank/DDBJ databases">
        <authorList>
            <person name="Davenport K.M."/>
            <person name="Bickhart D.M."/>
            <person name="Smith T.P.L."/>
            <person name="Murdoch B.M."/>
            <person name="Rosen B.D."/>
        </authorList>
    </citation>
    <scope>NUCLEOTIDE SEQUENCE [LARGE SCALE GENOMIC DNA]</scope>
    <source>
        <strain evidence="1">OAR_USU_Benz2616</strain>
    </source>
</reference>
<evidence type="ECO:0000313" key="1">
    <source>
        <dbReference type="Ensembl" id="ENSOARP00020030478.2"/>
    </source>
</evidence>
<name>A0AC11CII7_SHEEP</name>
<protein>
    <submittedName>
        <fullName evidence="1">Cytochrome P450, family 2, subfamily J</fullName>
    </submittedName>
</protein>
<sequence>MLEALGSLAAALWTAFRPGTVLLGAVVFLLLSDLLKRQRPKNYPPGPPRLPFVGNFFQLDFEQGHLSLQRSSSLGSYLRRAWQSTLELLPEESYGQRNLAAYSPWGPTESHRTEATWQFVKKYGNLFSLELGDLPSVVITGLPLIKEVLVHQDQNFVNRPITPIRERVFKENGLIMSNGHIWKEQRRFSLTALRNFGLGRKSLEEHIQEEVAFLIQAIGEKNGQPFNPHFKINNAVSNIICSIAFGERFDYQDDQFQELLRLLDEVTYLETTLWCQLYNVFPRIMNFLPGPHQRLFSNWEKLKMFVARMIENHKKDWNPDEARDFIDAYLQETEKHKGNAASSFHEENLIYSTLDLFFAGTETTSTTLRWGLLYMALYPEIQEKVQAEIDKVLGKSRPPSTATRESMPYTNAVIHEVQRMGNIIPLNVPREVTVDTILAGYHLPKGTMVLTNLTALHRDPAEWATPDTFNPEHFLENGQFKKREAFLPFSIGKRMCLGEQLARTELFIFFTSLLQKFTFRPPDNEELSLTFRMGLTLSPVSHRLCAVPRA</sequence>
<proteinExistence type="predicted"/>
<gene>
    <name evidence="1" type="primary">CYP2J</name>
</gene>
<organism evidence="1">
    <name type="scientific">Ovis aries</name>
    <name type="common">Sheep</name>
    <dbReference type="NCBI Taxonomy" id="9940"/>
    <lineage>
        <taxon>Eukaryota</taxon>
        <taxon>Metazoa</taxon>
        <taxon>Chordata</taxon>
        <taxon>Craniata</taxon>
        <taxon>Vertebrata</taxon>
        <taxon>Euteleostomi</taxon>
        <taxon>Mammalia</taxon>
        <taxon>Eutheria</taxon>
        <taxon>Laurasiatheria</taxon>
        <taxon>Artiodactyla</taxon>
        <taxon>Ruminantia</taxon>
        <taxon>Pecora</taxon>
        <taxon>Bovidae</taxon>
        <taxon>Caprinae</taxon>
        <taxon>Ovis</taxon>
    </lineage>
</organism>
<reference evidence="1" key="3">
    <citation type="submission" date="2025-09" db="UniProtKB">
        <authorList>
            <consortium name="Ensembl"/>
        </authorList>
    </citation>
    <scope>IDENTIFICATION</scope>
</reference>